<reference evidence="2" key="2">
    <citation type="submission" date="2021-08" db="EMBL/GenBank/DDBJ databases">
        <authorList>
            <person name="Gostincar C."/>
            <person name="Sun X."/>
            <person name="Song Z."/>
            <person name="Gunde-Cimerman N."/>
        </authorList>
    </citation>
    <scope>NUCLEOTIDE SEQUENCE</scope>
    <source>
        <strain evidence="2">EXF-9298</strain>
    </source>
</reference>
<evidence type="ECO:0000256" key="1">
    <source>
        <dbReference type="SAM" id="SignalP"/>
    </source>
</evidence>
<keyword evidence="3" id="KW-1185">Reference proteome</keyword>
<proteinExistence type="predicted"/>
<name>A0A9P8JFA2_AURME</name>
<feature type="signal peptide" evidence="1">
    <location>
        <begin position="1"/>
        <end position="18"/>
    </location>
</feature>
<accession>A0A9P8JFA2</accession>
<comment type="caution">
    <text evidence="2">The sequence shown here is derived from an EMBL/GenBank/DDBJ whole genome shotgun (WGS) entry which is preliminary data.</text>
</comment>
<evidence type="ECO:0000313" key="2">
    <source>
        <dbReference type="EMBL" id="KAG9921367.1"/>
    </source>
</evidence>
<evidence type="ECO:0000313" key="3">
    <source>
        <dbReference type="Proteomes" id="UP000729357"/>
    </source>
</evidence>
<sequence length="184" mass="18850">MRTTTLITGAALAATAFAGPIFKRDLEIDTVYDVAYETVYVTETEGVTIPVTVSAEQPAPAATTEAAVTSQYYGHRHSWSAPAAESSAASVTVVTSEAPAVTVVSSATSAPAAASSSADPKAAIPAQGYTSAWTSSWASTWVVTPSAESTTAVATSAAPAATTELEGNFDEQEIFLFLAEGKFD</sequence>
<organism evidence="2 3">
    <name type="scientific">Aureobasidium melanogenum</name>
    <name type="common">Aureobasidium pullulans var. melanogenum</name>
    <dbReference type="NCBI Taxonomy" id="46634"/>
    <lineage>
        <taxon>Eukaryota</taxon>
        <taxon>Fungi</taxon>
        <taxon>Dikarya</taxon>
        <taxon>Ascomycota</taxon>
        <taxon>Pezizomycotina</taxon>
        <taxon>Dothideomycetes</taxon>
        <taxon>Dothideomycetidae</taxon>
        <taxon>Dothideales</taxon>
        <taxon>Saccotheciaceae</taxon>
        <taxon>Aureobasidium</taxon>
    </lineage>
</organism>
<feature type="non-terminal residue" evidence="2">
    <location>
        <position position="184"/>
    </location>
</feature>
<dbReference type="AlphaFoldDB" id="A0A9P8JFA2"/>
<reference evidence="2" key="1">
    <citation type="journal article" date="2021" name="J Fungi (Basel)">
        <title>Virulence traits and population genomics of the black yeast Aureobasidium melanogenum.</title>
        <authorList>
            <person name="Cernosa A."/>
            <person name="Sun X."/>
            <person name="Gostincar C."/>
            <person name="Fang C."/>
            <person name="Gunde-Cimerman N."/>
            <person name="Song Z."/>
        </authorList>
    </citation>
    <scope>NUCLEOTIDE SEQUENCE</scope>
    <source>
        <strain evidence="2">EXF-9298</strain>
    </source>
</reference>
<gene>
    <name evidence="2" type="ORF">KCU98_g22163</name>
</gene>
<dbReference type="EMBL" id="JAHFXS010008321">
    <property type="protein sequence ID" value="KAG9921367.1"/>
    <property type="molecule type" value="Genomic_DNA"/>
</dbReference>
<feature type="chain" id="PRO_5040308949" evidence="1">
    <location>
        <begin position="19"/>
        <end position="184"/>
    </location>
</feature>
<keyword evidence="1" id="KW-0732">Signal</keyword>
<dbReference type="Proteomes" id="UP000729357">
    <property type="component" value="Unassembled WGS sequence"/>
</dbReference>
<protein>
    <submittedName>
        <fullName evidence="2">Uncharacterized protein</fullName>
    </submittedName>
</protein>